<reference evidence="2" key="1">
    <citation type="submission" date="2019-08" db="EMBL/GenBank/DDBJ databases">
        <authorList>
            <person name="Kucharzyk K."/>
            <person name="Murdoch R.W."/>
            <person name="Higgins S."/>
            <person name="Loffler F."/>
        </authorList>
    </citation>
    <scope>NUCLEOTIDE SEQUENCE</scope>
</reference>
<accession>A0A645IPY4</accession>
<dbReference type="AlphaFoldDB" id="A0A645IPY4"/>
<protein>
    <recommendedName>
        <fullName evidence="1">CarD C-terminal domain-containing protein</fullName>
    </recommendedName>
</protein>
<gene>
    <name evidence="2" type="ORF">SDC9_198030</name>
</gene>
<dbReference type="InterPro" id="IPR042215">
    <property type="entry name" value="CarD-like_C"/>
</dbReference>
<organism evidence="2">
    <name type="scientific">bioreactor metagenome</name>
    <dbReference type="NCBI Taxonomy" id="1076179"/>
    <lineage>
        <taxon>unclassified sequences</taxon>
        <taxon>metagenomes</taxon>
        <taxon>ecological metagenomes</taxon>
    </lineage>
</organism>
<dbReference type="Gene3D" id="1.20.58.1290">
    <property type="entry name" value="CarD-like, C-terminal domain"/>
    <property type="match status" value="1"/>
</dbReference>
<sequence length="96" mass="11538">MTNEIPIWISDDAKRKEKYRQILATGDRLQLIRLIKTLHLYGQERKNEGKKLHSADERFMKEAEKMLYEEFSHVLGIHQDQVLPFILEQMEIKEKK</sequence>
<name>A0A645IPY4_9ZZZZ</name>
<dbReference type="EMBL" id="VSSQ01114564">
    <property type="protein sequence ID" value="MPN50404.1"/>
    <property type="molecule type" value="Genomic_DNA"/>
</dbReference>
<evidence type="ECO:0000259" key="1">
    <source>
        <dbReference type="Pfam" id="PF21095"/>
    </source>
</evidence>
<feature type="domain" description="CarD C-terminal" evidence="1">
    <location>
        <begin position="13"/>
        <end position="82"/>
    </location>
</feature>
<evidence type="ECO:0000313" key="2">
    <source>
        <dbReference type="EMBL" id="MPN50404.1"/>
    </source>
</evidence>
<proteinExistence type="predicted"/>
<dbReference type="InterPro" id="IPR048792">
    <property type="entry name" value="CarD_C"/>
</dbReference>
<dbReference type="Pfam" id="PF21095">
    <property type="entry name" value="CarD_C"/>
    <property type="match status" value="1"/>
</dbReference>
<comment type="caution">
    <text evidence="2">The sequence shown here is derived from an EMBL/GenBank/DDBJ whole genome shotgun (WGS) entry which is preliminary data.</text>
</comment>